<dbReference type="EMBL" id="MASQ01000098">
    <property type="protein sequence ID" value="OCB02257.1"/>
    <property type="molecule type" value="Genomic_DNA"/>
</dbReference>
<name>A0A1B9BX15_9PROT</name>
<feature type="signal peptide" evidence="1">
    <location>
        <begin position="1"/>
        <end position="22"/>
    </location>
</feature>
<gene>
    <name evidence="2" type="ORF">BBC27_13715</name>
</gene>
<organism evidence="2 3">
    <name type="scientific">Acidithiobacillus ferrivorans</name>
    <dbReference type="NCBI Taxonomy" id="160808"/>
    <lineage>
        <taxon>Bacteria</taxon>
        <taxon>Pseudomonadati</taxon>
        <taxon>Pseudomonadota</taxon>
        <taxon>Acidithiobacillia</taxon>
        <taxon>Acidithiobacillales</taxon>
        <taxon>Acidithiobacillaceae</taxon>
        <taxon>Acidithiobacillus</taxon>
    </lineage>
</organism>
<protein>
    <submittedName>
        <fullName evidence="2">Cation transporter</fullName>
    </submittedName>
</protein>
<dbReference type="Proteomes" id="UP000093129">
    <property type="component" value="Unassembled WGS sequence"/>
</dbReference>
<dbReference type="Gene3D" id="2.40.50.320">
    <property type="entry name" value="Copper binding periplasmic protein CusF"/>
    <property type="match status" value="1"/>
</dbReference>
<feature type="chain" id="PRO_5008622919" evidence="1">
    <location>
        <begin position="23"/>
        <end position="122"/>
    </location>
</feature>
<evidence type="ECO:0000313" key="3">
    <source>
        <dbReference type="Proteomes" id="UP000093129"/>
    </source>
</evidence>
<dbReference type="InterPro" id="IPR042230">
    <property type="entry name" value="CusF_sf"/>
</dbReference>
<dbReference type="Pfam" id="PF11604">
    <property type="entry name" value="CusF_Ec"/>
    <property type="match status" value="1"/>
</dbReference>
<comment type="caution">
    <text evidence="2">The sequence shown here is derived from an EMBL/GenBank/DDBJ whole genome shotgun (WGS) entry which is preliminary data.</text>
</comment>
<evidence type="ECO:0000313" key="2">
    <source>
        <dbReference type="EMBL" id="OCB02257.1"/>
    </source>
</evidence>
<dbReference type="AlphaFoldDB" id="A0A1B9BX15"/>
<reference evidence="2 3" key="1">
    <citation type="submission" date="2016-07" db="EMBL/GenBank/DDBJ databases">
        <title>Draft genome of a psychrotolerant acidophile Acidithiobacillus ferrivorans strain YL15.</title>
        <authorList>
            <person name="Peng T."/>
            <person name="Ma L."/>
            <person name="Nan M."/>
            <person name="An N."/>
            <person name="Wang M."/>
            <person name="Qiu G."/>
            <person name="Zeng W."/>
        </authorList>
    </citation>
    <scope>NUCLEOTIDE SEQUENCE [LARGE SCALE GENOMIC DNA]</scope>
    <source>
        <strain evidence="2 3">YL15</strain>
    </source>
</reference>
<keyword evidence="1" id="KW-0732">Signal</keyword>
<proteinExistence type="predicted"/>
<accession>A0A1B9BX15</accession>
<sequence>MKRFYLTLILLCSSAVTLPAQAAMDNMQSMAHMGGTKNTTGAQAVKAQTFMGYGKINSINPTGTVNVAMGPVKALGWPKMSMNFLIRDKTMIASLRTGETVNFDFSKDTAGGYVITRISPAK</sequence>
<evidence type="ECO:0000256" key="1">
    <source>
        <dbReference type="SAM" id="SignalP"/>
    </source>
</evidence>
<dbReference type="InterPro" id="IPR021647">
    <property type="entry name" value="CusF_Ec"/>
</dbReference>